<proteinExistence type="inferred from homology"/>
<dbReference type="SUPFAM" id="SSF53335">
    <property type="entry name" value="S-adenosyl-L-methionine-dependent methyltransferases"/>
    <property type="match status" value="1"/>
</dbReference>
<feature type="active site" description="Nucleophile" evidence="4">
    <location>
        <position position="370"/>
    </location>
</feature>
<dbReference type="PROSITE" id="PS51687">
    <property type="entry name" value="SAM_MT_RNA_M5U"/>
    <property type="match status" value="1"/>
</dbReference>
<dbReference type="Proteomes" id="UP001500767">
    <property type="component" value="Unassembled WGS sequence"/>
</dbReference>
<dbReference type="GO" id="GO:0008168">
    <property type="term" value="F:methyltransferase activity"/>
    <property type="evidence" value="ECO:0007669"/>
    <property type="project" value="UniProtKB-KW"/>
</dbReference>
<gene>
    <name evidence="6" type="ORF">GCM10022197_01250</name>
</gene>
<evidence type="ECO:0000259" key="5">
    <source>
        <dbReference type="PROSITE" id="PS50926"/>
    </source>
</evidence>
<dbReference type="PANTHER" id="PTHR11061">
    <property type="entry name" value="RNA M5U METHYLTRANSFERASE"/>
    <property type="match status" value="1"/>
</dbReference>
<feature type="binding site" evidence="4">
    <location>
        <position position="249"/>
    </location>
    <ligand>
        <name>S-adenosyl-L-methionine</name>
        <dbReference type="ChEBI" id="CHEBI:59789"/>
    </ligand>
</feature>
<feature type="binding site" evidence="4">
    <location>
        <position position="343"/>
    </location>
    <ligand>
        <name>S-adenosyl-L-methionine</name>
        <dbReference type="ChEBI" id="CHEBI:59789"/>
    </ligand>
</feature>
<protein>
    <submittedName>
        <fullName evidence="6">Class I SAM-dependent RNA methyltransferase</fullName>
    </submittedName>
</protein>
<dbReference type="Gene3D" id="3.40.50.150">
    <property type="entry name" value="Vaccinia Virus protein VP39"/>
    <property type="match status" value="2"/>
</dbReference>
<dbReference type="Gene3D" id="2.40.50.1070">
    <property type="match status" value="2"/>
</dbReference>
<dbReference type="InterPro" id="IPR012340">
    <property type="entry name" value="NA-bd_OB-fold"/>
</dbReference>
<evidence type="ECO:0000256" key="2">
    <source>
        <dbReference type="ARBA" id="ARBA00022679"/>
    </source>
</evidence>
<dbReference type="CDD" id="cd02440">
    <property type="entry name" value="AdoMet_MTases"/>
    <property type="match status" value="1"/>
</dbReference>
<dbReference type="PROSITE" id="PS01231">
    <property type="entry name" value="TRMA_2"/>
    <property type="match status" value="1"/>
</dbReference>
<reference evidence="7" key="1">
    <citation type="journal article" date="2019" name="Int. J. Syst. Evol. Microbiol.">
        <title>The Global Catalogue of Microorganisms (GCM) 10K type strain sequencing project: providing services to taxonomists for standard genome sequencing and annotation.</title>
        <authorList>
            <consortium name="The Broad Institute Genomics Platform"/>
            <consortium name="The Broad Institute Genome Sequencing Center for Infectious Disease"/>
            <person name="Wu L."/>
            <person name="Ma J."/>
        </authorList>
    </citation>
    <scope>NUCLEOTIDE SEQUENCE [LARGE SCALE GENOMIC DNA]</scope>
    <source>
        <strain evidence="7">JCM 16540</strain>
    </source>
</reference>
<dbReference type="InterPro" id="IPR002792">
    <property type="entry name" value="TRAM_dom"/>
</dbReference>
<dbReference type="EMBL" id="BAAAYR010000001">
    <property type="protein sequence ID" value="GAA3550171.1"/>
    <property type="molecule type" value="Genomic_DNA"/>
</dbReference>
<feature type="domain" description="TRAM" evidence="5">
    <location>
        <begin position="8"/>
        <end position="74"/>
    </location>
</feature>
<dbReference type="PROSITE" id="PS50926">
    <property type="entry name" value="TRAM"/>
    <property type="match status" value="1"/>
</dbReference>
<dbReference type="InterPro" id="IPR029063">
    <property type="entry name" value="SAM-dependent_MTases_sf"/>
</dbReference>
<comment type="similarity">
    <text evidence="4">Belongs to the class I-like SAM-binding methyltransferase superfamily. RNA M5U methyltransferase family.</text>
</comment>
<keyword evidence="2 4" id="KW-0808">Transferase</keyword>
<dbReference type="SUPFAM" id="SSF50249">
    <property type="entry name" value="Nucleic acid-binding proteins"/>
    <property type="match status" value="1"/>
</dbReference>
<feature type="binding site" evidence="4">
    <location>
        <position position="299"/>
    </location>
    <ligand>
        <name>S-adenosyl-L-methionine</name>
        <dbReference type="ChEBI" id="CHEBI:59789"/>
    </ligand>
</feature>
<keyword evidence="1 4" id="KW-0489">Methyltransferase</keyword>
<dbReference type="InterPro" id="IPR030391">
    <property type="entry name" value="MeTrfase_TrmA_CS"/>
</dbReference>
<keyword evidence="7" id="KW-1185">Reference proteome</keyword>
<sequence length="413" mass="43312">MSDSLVPEPTQGQVVGPVEVGPVAHGGHCVARLDVGDGGPGRVVFVRHALPGERVLLTLTDTSHARFWRADATEVLEASPERVEPRCPVAGPGLCGGCDWQHASLPEQRRLKTAVVAEQLQRLAGLAWTGEVEAVPVPGAKADDGLDWRTRMRYHADEDGRAALRVHRSSDLVPVPDEGCPIASPLTPPVVDRAWPVGAELVAGGSTTGSALLVEQRVVSTSGDATAAGGLHETVRGRTYAIPPGGFWQVHPAAATVLVDAVLEGLAPQPGERAFDLYCGVGLFAGALVDAGAQVWGLESGRAAVAAARTNLADAGGRARFTAELVERGLARLPKATDLVVLDPPRSGAGARVMRDIVSRRPRAIVYVACDPAALARDLATAEKHGYSATNVRAFDLFPMTQHVECVALLHPS</sequence>
<keyword evidence="3 4" id="KW-0949">S-adenosyl-L-methionine</keyword>
<comment type="caution">
    <text evidence="6">The sequence shown here is derived from an EMBL/GenBank/DDBJ whole genome shotgun (WGS) entry which is preliminary data.</text>
</comment>
<dbReference type="InterPro" id="IPR010280">
    <property type="entry name" value="U5_MeTrfase_fam"/>
</dbReference>
<dbReference type="PANTHER" id="PTHR11061:SF30">
    <property type="entry name" value="TRNA (URACIL(54)-C(5))-METHYLTRANSFERASE"/>
    <property type="match status" value="1"/>
</dbReference>
<dbReference type="Pfam" id="PF05958">
    <property type="entry name" value="tRNA_U5-meth_tr"/>
    <property type="match status" value="1"/>
</dbReference>
<feature type="binding site" evidence="4">
    <location>
        <position position="278"/>
    </location>
    <ligand>
        <name>S-adenosyl-L-methionine</name>
        <dbReference type="ChEBI" id="CHEBI:59789"/>
    </ligand>
</feature>
<accession>A0ABP6WDV9</accession>
<name>A0ABP6WDV9_9ACTN</name>
<evidence type="ECO:0000256" key="4">
    <source>
        <dbReference type="PROSITE-ProRule" id="PRU01024"/>
    </source>
</evidence>
<evidence type="ECO:0000313" key="7">
    <source>
        <dbReference type="Proteomes" id="UP001500767"/>
    </source>
</evidence>
<dbReference type="Gene3D" id="2.40.50.140">
    <property type="entry name" value="Nucleic acid-binding proteins"/>
    <property type="match status" value="1"/>
</dbReference>
<organism evidence="6 7">
    <name type="scientific">Microlunatus spumicola</name>
    <dbReference type="NCBI Taxonomy" id="81499"/>
    <lineage>
        <taxon>Bacteria</taxon>
        <taxon>Bacillati</taxon>
        <taxon>Actinomycetota</taxon>
        <taxon>Actinomycetes</taxon>
        <taxon>Propionibacteriales</taxon>
        <taxon>Propionibacteriaceae</taxon>
        <taxon>Microlunatus</taxon>
    </lineage>
</organism>
<dbReference type="GO" id="GO:0032259">
    <property type="term" value="P:methylation"/>
    <property type="evidence" value="ECO:0007669"/>
    <property type="project" value="UniProtKB-KW"/>
</dbReference>
<evidence type="ECO:0000256" key="3">
    <source>
        <dbReference type="ARBA" id="ARBA00022691"/>
    </source>
</evidence>
<dbReference type="RefSeq" id="WP_344740692.1">
    <property type="nucleotide sequence ID" value="NZ_BAAAYR010000001.1"/>
</dbReference>
<evidence type="ECO:0000313" key="6">
    <source>
        <dbReference type="EMBL" id="GAA3550171.1"/>
    </source>
</evidence>
<evidence type="ECO:0000256" key="1">
    <source>
        <dbReference type="ARBA" id="ARBA00022603"/>
    </source>
</evidence>